<dbReference type="Pfam" id="PF14253">
    <property type="entry name" value="AbiH"/>
    <property type="match status" value="2"/>
</dbReference>
<evidence type="ECO:0008006" key="3">
    <source>
        <dbReference type="Google" id="ProtNLM"/>
    </source>
</evidence>
<proteinExistence type="predicted"/>
<dbReference type="RefSeq" id="WP_169322039.1">
    <property type="nucleotide sequence ID" value="NZ_JABCJF010000008.1"/>
</dbReference>
<organism evidence="1 2">
    <name type="scientific">Chryseobacterium aquaticum</name>
    <dbReference type="NCBI Taxonomy" id="452084"/>
    <lineage>
        <taxon>Bacteria</taxon>
        <taxon>Pseudomonadati</taxon>
        <taxon>Bacteroidota</taxon>
        <taxon>Flavobacteriia</taxon>
        <taxon>Flavobacteriales</taxon>
        <taxon>Weeksellaceae</taxon>
        <taxon>Chryseobacterium group</taxon>
        <taxon>Chryseobacterium</taxon>
    </lineage>
</organism>
<dbReference type="InterPro" id="IPR025935">
    <property type="entry name" value="AbiH"/>
</dbReference>
<sequence>MNRLIIIGNGFDLAHSLPTSYSSFINFIWRNFHNLDKIPMIKNLFTLENPMFDIYTGLRMQFNDYNDFCNQVKNKFNTANYTYRETFHGSRSFQIIEINPYDPDDTTYQVYFDYKNQFFELITVQNAENWVDIENTYYQVLISMLKGESKYKYIGNIKKLNNEFEEIRKLLEFYLTGGVENFYDFENQPSNYSEIVNLFEYKYKALHEIDNIDNPYFFEFPPDCRKKLIEFDSLFSVKSQKPSILYENLFLNFNYTPTIFSYLSILNNMRSSRYGISTQLQIHGKLGDENNSINFGFGDEMDDNYKILEKANDNNYLENIKSFMYLNNSNYKKLLNWIESNEYQVFIMGHSCGLSDRTLLNTVFEHNNCKSIKIFYHQKENGQDNFKDLSQNISRHFNKKALMRSKVVDKSNSIPLPQNIRFNKIDPSPN</sequence>
<reference evidence="1 2" key="1">
    <citation type="submission" date="2020-04" db="EMBL/GenBank/DDBJ databases">
        <title>Genome analysis and antimicrobial resistance characteristics of Chryseobacterium aquaticum isolated from farmed salmonids.</title>
        <authorList>
            <person name="Saticioglu I.B."/>
            <person name="Duman M."/>
            <person name="Altun S."/>
        </authorList>
    </citation>
    <scope>NUCLEOTIDE SEQUENCE [LARGE SCALE GENOMIC DNA]</scope>
    <source>
        <strain evidence="1 2">C-174</strain>
    </source>
</reference>
<accession>A0A848NAI7</accession>
<dbReference type="EMBL" id="JABCJF010000008">
    <property type="protein sequence ID" value="NMR35471.1"/>
    <property type="molecule type" value="Genomic_DNA"/>
</dbReference>
<dbReference type="AlphaFoldDB" id="A0A848NAI7"/>
<name>A0A848NAI7_9FLAO</name>
<evidence type="ECO:0000313" key="2">
    <source>
        <dbReference type="Proteomes" id="UP000548067"/>
    </source>
</evidence>
<dbReference type="Proteomes" id="UP000548067">
    <property type="component" value="Unassembled WGS sequence"/>
</dbReference>
<evidence type="ECO:0000313" key="1">
    <source>
        <dbReference type="EMBL" id="NMR35471.1"/>
    </source>
</evidence>
<comment type="caution">
    <text evidence="1">The sequence shown here is derived from an EMBL/GenBank/DDBJ whole genome shotgun (WGS) entry which is preliminary data.</text>
</comment>
<gene>
    <name evidence="1" type="ORF">HIO71_14885</name>
</gene>
<protein>
    <recommendedName>
        <fullName evidence="3">Bacteriophage abortive infection AbiH</fullName>
    </recommendedName>
</protein>